<keyword evidence="3" id="KW-1185">Reference proteome</keyword>
<reference evidence="2" key="1">
    <citation type="journal article" date="2020" name="Fungal Divers.">
        <title>Resolving the Mortierellaceae phylogeny through synthesis of multi-gene phylogenetics and phylogenomics.</title>
        <authorList>
            <person name="Vandepol N."/>
            <person name="Liber J."/>
            <person name="Desiro A."/>
            <person name="Na H."/>
            <person name="Kennedy M."/>
            <person name="Barry K."/>
            <person name="Grigoriev I.V."/>
            <person name="Miller A.N."/>
            <person name="O'Donnell K."/>
            <person name="Stajich J.E."/>
            <person name="Bonito G."/>
        </authorList>
    </citation>
    <scope>NUCLEOTIDE SEQUENCE</scope>
    <source>
        <strain evidence="2">NVP60</strain>
    </source>
</reference>
<dbReference type="Proteomes" id="UP000823405">
    <property type="component" value="Unassembled WGS sequence"/>
</dbReference>
<comment type="caution">
    <text evidence="2">The sequence shown here is derived from an EMBL/GenBank/DDBJ whole genome shotgun (WGS) entry which is preliminary data.</text>
</comment>
<sequence length="165" mass="17386">LTGNSSTATIAPLHTDLGTSKPFTVDYNAEFSDWPENPGHISIWGWLSGALGMLLTGLIIAVIVWQYKAKKALLRQASSSSIPLHHWSGGNEVTHTVGVTTTLYGEDASDELPVYTLRVSSPPLPKGITAIATTAVVSTHPPPIVIIIIVVAIARATGSTASLHI</sequence>
<evidence type="ECO:0000313" key="3">
    <source>
        <dbReference type="Proteomes" id="UP000823405"/>
    </source>
</evidence>
<accession>A0A9P6UH67</accession>
<keyword evidence="1" id="KW-1133">Transmembrane helix</keyword>
<keyword evidence="1" id="KW-0812">Transmembrane</keyword>
<dbReference type="OrthoDB" id="2443231at2759"/>
<keyword evidence="1" id="KW-0472">Membrane</keyword>
<protein>
    <submittedName>
        <fullName evidence="2">Uncharacterized protein</fullName>
    </submittedName>
</protein>
<dbReference type="EMBL" id="JAAAIN010001982">
    <property type="protein sequence ID" value="KAG0298584.1"/>
    <property type="molecule type" value="Genomic_DNA"/>
</dbReference>
<evidence type="ECO:0000313" key="2">
    <source>
        <dbReference type="EMBL" id="KAG0298584.1"/>
    </source>
</evidence>
<organism evidence="2 3">
    <name type="scientific">Linnemannia gamsii</name>
    <dbReference type="NCBI Taxonomy" id="64522"/>
    <lineage>
        <taxon>Eukaryota</taxon>
        <taxon>Fungi</taxon>
        <taxon>Fungi incertae sedis</taxon>
        <taxon>Mucoromycota</taxon>
        <taxon>Mortierellomycotina</taxon>
        <taxon>Mortierellomycetes</taxon>
        <taxon>Mortierellales</taxon>
        <taxon>Mortierellaceae</taxon>
        <taxon>Linnemannia</taxon>
    </lineage>
</organism>
<name>A0A9P6UH67_9FUNG</name>
<evidence type="ECO:0000256" key="1">
    <source>
        <dbReference type="SAM" id="Phobius"/>
    </source>
</evidence>
<feature type="transmembrane region" description="Helical" evidence="1">
    <location>
        <begin position="43"/>
        <end position="65"/>
    </location>
</feature>
<gene>
    <name evidence="2" type="ORF">BGZ97_004011</name>
</gene>
<proteinExistence type="predicted"/>
<feature type="non-terminal residue" evidence="2">
    <location>
        <position position="1"/>
    </location>
</feature>
<dbReference type="AlphaFoldDB" id="A0A9P6UH67"/>